<dbReference type="EMBL" id="AOPZ01000067">
    <property type="protein sequence ID" value="EPH45125.1"/>
    <property type="molecule type" value="Genomic_DNA"/>
</dbReference>
<accession>S4A350</accession>
<protein>
    <submittedName>
        <fullName evidence="1">Uncharacterized protein</fullName>
    </submittedName>
</protein>
<sequence>MFHELQRVCEARDGPGLGLLVEYLDREYAFLRREQRRSPSGNFWESFQDGLERYGRVPYHGVYYEQPGLVAGGLKLPFIADTFRFLDTYTKDTLDIHFLPADLEPHGAVTRGRPLYYHLEDSFSTMRPTVDTLYVWKTTDLAQADRPEHVEALRLGHFHTDARCGVIAALALLLEVHVPLAHAVRDACEQPARLDAAELRNLLPRKGRRARRAARAWADAFAARYHDREDVQSVQAIIADLQSPRRDRRETARTVLAAMLALTGALGAPHVLTHDVPETYQVIHELFLNLTGAER</sequence>
<keyword evidence="2" id="KW-1185">Reference proteome</keyword>
<reference evidence="1 2" key="1">
    <citation type="submission" date="2013-02" db="EMBL/GenBank/DDBJ databases">
        <title>Draft Genome Sequence of Streptomyces aurantiacus, Which Produces Setomimycin.</title>
        <authorList>
            <person name="Gruening B.A."/>
            <person name="Praeg A."/>
            <person name="Erxleben A."/>
            <person name="Guenther S."/>
            <person name="Mueller M."/>
        </authorList>
    </citation>
    <scope>NUCLEOTIDE SEQUENCE [LARGE SCALE GENOMIC DNA]</scope>
    <source>
        <strain evidence="1 2">JA 4570</strain>
    </source>
</reference>
<evidence type="ECO:0000313" key="2">
    <source>
        <dbReference type="Proteomes" id="UP000014629"/>
    </source>
</evidence>
<evidence type="ECO:0000313" key="1">
    <source>
        <dbReference type="EMBL" id="EPH45125.1"/>
    </source>
</evidence>
<name>S4A350_9ACTN</name>
<gene>
    <name evidence="1" type="ORF">STRAU_1753</name>
</gene>
<organism evidence="1 2">
    <name type="scientific">Streptomyces aurantiacus JA 4570</name>
    <dbReference type="NCBI Taxonomy" id="1286094"/>
    <lineage>
        <taxon>Bacteria</taxon>
        <taxon>Bacillati</taxon>
        <taxon>Actinomycetota</taxon>
        <taxon>Actinomycetes</taxon>
        <taxon>Kitasatosporales</taxon>
        <taxon>Streptomycetaceae</taxon>
        <taxon>Streptomyces</taxon>
        <taxon>Streptomyces aurantiacus group</taxon>
    </lineage>
</organism>
<proteinExistence type="predicted"/>
<dbReference type="Proteomes" id="UP000014629">
    <property type="component" value="Unassembled WGS sequence"/>
</dbReference>
<comment type="caution">
    <text evidence="1">The sequence shown here is derived from an EMBL/GenBank/DDBJ whole genome shotgun (WGS) entry which is preliminary data.</text>
</comment>
<dbReference type="PATRIC" id="fig|1286094.4.peg.1731"/>
<dbReference type="AlphaFoldDB" id="S4A350"/>